<feature type="region of interest" description="Disordered" evidence="1">
    <location>
        <begin position="247"/>
        <end position="268"/>
    </location>
</feature>
<dbReference type="PANTHER" id="PTHR31286">
    <property type="entry name" value="GLYCINE-RICH CELL WALL STRUCTURAL PROTEIN 1.8-LIKE"/>
    <property type="match status" value="1"/>
</dbReference>
<accession>A0A2N9E134</accession>
<dbReference type="InterPro" id="IPR025558">
    <property type="entry name" value="DUF4283"/>
</dbReference>
<protein>
    <recommendedName>
        <fullName evidence="2">DUF4283 domain-containing protein</fullName>
    </recommendedName>
</protein>
<feature type="region of interest" description="Disordered" evidence="1">
    <location>
        <begin position="375"/>
        <end position="404"/>
    </location>
</feature>
<evidence type="ECO:0000259" key="2">
    <source>
        <dbReference type="Pfam" id="PF14111"/>
    </source>
</evidence>
<name>A0A2N9E134_FAGSY</name>
<dbReference type="Pfam" id="PF14111">
    <property type="entry name" value="DUF4283"/>
    <property type="match status" value="1"/>
</dbReference>
<dbReference type="InterPro" id="IPR040256">
    <property type="entry name" value="At4g02000-like"/>
</dbReference>
<sequence>MMEVYSFAVELFDKLVGCFPGAFEQAFFSDDLMEDLVISDDEEDIPEDGNVLVYKISCELKQRIKAPWVTSLIVKVFGRSVGYHYLHQRIHNMWNPTGSLECIDLGHDFFLVRFEKPKDFQFVLRYGPWFVGNHFLAIRKWEPNFRASSASLSSVAVWVHIPGLPIKYYNQEALLRLGRLIGPVLRVDAHTYMGSRGRFARICVQVNLDKPLKTLIKMDGLEQPLFQSSSQEFGAWVLVGDRKKKKGAATRHEQQKVNNKGQQVLQGDNSHFSEGKFDKFRRTHSKTPSNSPRCVEELHSSVDHVVSDSKLIFDSAPLALSLGAESSLVLNHSLTSSGLKSPAVLVTNVGTHHSKSDNPSFSTNSSDYLNVIPNALAPDGVGGNSQWQRTRGRRRSSPDHPFGGNTVSMAKLVWRAFKDENGLWATVIRNKYLKKIYANVNKKCLGSRTWSGIKKGWPLFSKGFFWAISNSLTTSAWHDKWVEGVTLRSLLIGSLNSNEDSLMVSDILLGNGIVDLSRISFVLPSHLTDSLKAIPLQCWSNSQDTRYWLDSPNGEFNFKSAYQLESNSCGQPSHFAGGKWLWKKGIIKSLTQILDLWPEKLVDQCLNKALEYFFVVGYDGNFKARDSIPVKWVPPALGWVKLNTDGSSLRNLGQAGGGDVIRDHAGH</sequence>
<feature type="compositionally biased region" description="Polar residues" evidence="1">
    <location>
        <begin position="256"/>
        <end position="268"/>
    </location>
</feature>
<dbReference type="EMBL" id="OIVN01000001">
    <property type="protein sequence ID" value="SPC72206.1"/>
    <property type="molecule type" value="Genomic_DNA"/>
</dbReference>
<dbReference type="PANTHER" id="PTHR31286:SF99">
    <property type="entry name" value="DUF4283 DOMAIN-CONTAINING PROTEIN"/>
    <property type="match status" value="1"/>
</dbReference>
<feature type="domain" description="DUF4283" evidence="2">
    <location>
        <begin position="67"/>
        <end position="147"/>
    </location>
</feature>
<evidence type="ECO:0000256" key="1">
    <source>
        <dbReference type="SAM" id="MobiDB-lite"/>
    </source>
</evidence>
<gene>
    <name evidence="3" type="ORF">FSB_LOCUS88</name>
</gene>
<reference evidence="3" key="1">
    <citation type="submission" date="2018-02" db="EMBL/GenBank/DDBJ databases">
        <authorList>
            <person name="Cohen D.B."/>
            <person name="Kent A.D."/>
        </authorList>
    </citation>
    <scope>NUCLEOTIDE SEQUENCE</scope>
</reference>
<dbReference type="AlphaFoldDB" id="A0A2N9E134"/>
<organism evidence="3">
    <name type="scientific">Fagus sylvatica</name>
    <name type="common">Beechnut</name>
    <dbReference type="NCBI Taxonomy" id="28930"/>
    <lineage>
        <taxon>Eukaryota</taxon>
        <taxon>Viridiplantae</taxon>
        <taxon>Streptophyta</taxon>
        <taxon>Embryophyta</taxon>
        <taxon>Tracheophyta</taxon>
        <taxon>Spermatophyta</taxon>
        <taxon>Magnoliopsida</taxon>
        <taxon>eudicotyledons</taxon>
        <taxon>Gunneridae</taxon>
        <taxon>Pentapetalae</taxon>
        <taxon>rosids</taxon>
        <taxon>fabids</taxon>
        <taxon>Fagales</taxon>
        <taxon>Fagaceae</taxon>
        <taxon>Fagus</taxon>
    </lineage>
</organism>
<proteinExistence type="predicted"/>
<evidence type="ECO:0000313" key="3">
    <source>
        <dbReference type="EMBL" id="SPC72206.1"/>
    </source>
</evidence>